<dbReference type="RefSeq" id="WP_146399427.1">
    <property type="nucleotide sequence ID" value="NZ_SJPJ01000001.1"/>
</dbReference>
<feature type="signal peptide" evidence="2">
    <location>
        <begin position="1"/>
        <end position="20"/>
    </location>
</feature>
<organism evidence="4 5">
    <name type="scientific">Novipirellula herctigrandis</name>
    <dbReference type="NCBI Taxonomy" id="2527986"/>
    <lineage>
        <taxon>Bacteria</taxon>
        <taxon>Pseudomonadati</taxon>
        <taxon>Planctomycetota</taxon>
        <taxon>Planctomycetia</taxon>
        <taxon>Pirellulales</taxon>
        <taxon>Pirellulaceae</taxon>
        <taxon>Novipirellula</taxon>
    </lineage>
</organism>
<dbReference type="PANTHER" id="PTHR42693">
    <property type="entry name" value="ARYLSULFATASE FAMILY MEMBER"/>
    <property type="match status" value="1"/>
</dbReference>
<dbReference type="OrthoDB" id="9783154at2"/>
<feature type="domain" description="Sulfatase N-terminal" evidence="3">
    <location>
        <begin position="24"/>
        <end position="354"/>
    </location>
</feature>
<dbReference type="EMBL" id="SJPJ01000001">
    <property type="protein sequence ID" value="TWT82736.1"/>
    <property type="molecule type" value="Genomic_DNA"/>
</dbReference>
<keyword evidence="5" id="KW-1185">Reference proteome</keyword>
<evidence type="ECO:0000256" key="2">
    <source>
        <dbReference type="SAM" id="SignalP"/>
    </source>
</evidence>
<dbReference type="EC" id="3.1.6.1" evidence="4"/>
<dbReference type="InterPro" id="IPR017850">
    <property type="entry name" value="Alkaline_phosphatase_core_sf"/>
</dbReference>
<dbReference type="GO" id="GO:0004065">
    <property type="term" value="F:arylsulfatase activity"/>
    <property type="evidence" value="ECO:0007669"/>
    <property type="project" value="UniProtKB-EC"/>
</dbReference>
<proteinExistence type="inferred from homology"/>
<dbReference type="Gene3D" id="3.40.720.10">
    <property type="entry name" value="Alkaline Phosphatase, subunit A"/>
    <property type="match status" value="1"/>
</dbReference>
<sequence length="471" mass="52194" precursor="true">MKLRLVLFLFTVTIACSSYAAEQPNIVLVFIDDMGWGDFSCFGNTEAATPHIDAMAEEGIRFHQFYVNSPICSPSRVAISTGQYPQRYRISSFLNNRKDNARRGVANWLDPAAPMLARSLQQAGYATAHCGKWHMGGQRDVNDAPPITAYGFDTSLTNFEGMGAKLLPLTEVPNKDGSVKKGKIWGNAVNLGEPVKWMLRSEITGGFADKAIEFINQTQASGKPFYINVWPDDVHAPYFPDVENWSDNPHGLYLSVLEEMDKQLANLFDRIRSDEALRDNTLILICSDNGPEQNGGSAGPFRGLKATLFEGGIRSPLIVWGPGWIPADRQGKINRSSVFAAIDLVPSLLDLAGVSAPEDTQFDGENLAETLIGKADASRSAALFFRRPPDRKQFRRFENLPDLAVREDHWKLLCDYSGDRPKLFNLTTDPSESKNVSDQHPEVTKRLVAAVLQWNRSLPADAGDPDFPTSR</sequence>
<feature type="chain" id="PRO_5022710741" evidence="2">
    <location>
        <begin position="21"/>
        <end position="471"/>
    </location>
</feature>
<dbReference type="AlphaFoldDB" id="A0A5C5Z6L0"/>
<evidence type="ECO:0000313" key="4">
    <source>
        <dbReference type="EMBL" id="TWT82736.1"/>
    </source>
</evidence>
<dbReference type="InterPro" id="IPR050738">
    <property type="entry name" value="Sulfatase"/>
</dbReference>
<keyword evidence="4" id="KW-0378">Hydrolase</keyword>
<name>A0A5C5Z6L0_9BACT</name>
<dbReference type="PROSITE" id="PS51257">
    <property type="entry name" value="PROKAR_LIPOPROTEIN"/>
    <property type="match status" value="1"/>
</dbReference>
<evidence type="ECO:0000256" key="1">
    <source>
        <dbReference type="ARBA" id="ARBA00008779"/>
    </source>
</evidence>
<reference evidence="4 5" key="1">
    <citation type="submission" date="2019-02" db="EMBL/GenBank/DDBJ databases">
        <title>Deep-cultivation of Planctomycetes and their phenomic and genomic characterization uncovers novel biology.</title>
        <authorList>
            <person name="Wiegand S."/>
            <person name="Jogler M."/>
            <person name="Boedeker C."/>
            <person name="Pinto D."/>
            <person name="Vollmers J."/>
            <person name="Rivas-Marin E."/>
            <person name="Kohn T."/>
            <person name="Peeters S.H."/>
            <person name="Heuer A."/>
            <person name="Rast P."/>
            <person name="Oberbeckmann S."/>
            <person name="Bunk B."/>
            <person name="Jeske O."/>
            <person name="Meyerdierks A."/>
            <person name="Storesund J.E."/>
            <person name="Kallscheuer N."/>
            <person name="Luecker S."/>
            <person name="Lage O.M."/>
            <person name="Pohl T."/>
            <person name="Merkel B.J."/>
            <person name="Hornburger P."/>
            <person name="Mueller R.-W."/>
            <person name="Bruemmer F."/>
            <person name="Labrenz M."/>
            <person name="Spormann A.M."/>
            <person name="Op Den Camp H."/>
            <person name="Overmann J."/>
            <person name="Amann R."/>
            <person name="Jetten M.S.M."/>
            <person name="Mascher T."/>
            <person name="Medema M.H."/>
            <person name="Devos D.P."/>
            <person name="Kaster A.-K."/>
            <person name="Ovreas L."/>
            <person name="Rohde M."/>
            <person name="Galperin M.Y."/>
            <person name="Jogler C."/>
        </authorList>
    </citation>
    <scope>NUCLEOTIDE SEQUENCE [LARGE SCALE GENOMIC DNA]</scope>
    <source>
        <strain evidence="4 5">CA13</strain>
    </source>
</reference>
<gene>
    <name evidence="4" type="primary">atsA_88</name>
    <name evidence="4" type="ORF">CA13_41990</name>
</gene>
<accession>A0A5C5Z6L0</accession>
<keyword evidence="2" id="KW-0732">Signal</keyword>
<dbReference type="PANTHER" id="PTHR42693:SF33">
    <property type="entry name" value="ARYLSULFATASE"/>
    <property type="match status" value="1"/>
</dbReference>
<comment type="caution">
    <text evidence="4">The sequence shown here is derived from an EMBL/GenBank/DDBJ whole genome shotgun (WGS) entry which is preliminary data.</text>
</comment>
<dbReference type="InterPro" id="IPR000917">
    <property type="entry name" value="Sulfatase_N"/>
</dbReference>
<dbReference type="SUPFAM" id="SSF53649">
    <property type="entry name" value="Alkaline phosphatase-like"/>
    <property type="match status" value="1"/>
</dbReference>
<dbReference type="Pfam" id="PF00884">
    <property type="entry name" value="Sulfatase"/>
    <property type="match status" value="1"/>
</dbReference>
<protein>
    <submittedName>
        <fullName evidence="4">Arylsulfatase</fullName>
        <ecNumber evidence="4">3.1.6.1</ecNumber>
    </submittedName>
</protein>
<dbReference type="Gene3D" id="3.30.1120.10">
    <property type="match status" value="1"/>
</dbReference>
<dbReference type="Proteomes" id="UP000315010">
    <property type="component" value="Unassembled WGS sequence"/>
</dbReference>
<evidence type="ECO:0000313" key="5">
    <source>
        <dbReference type="Proteomes" id="UP000315010"/>
    </source>
</evidence>
<comment type="similarity">
    <text evidence="1">Belongs to the sulfatase family.</text>
</comment>
<evidence type="ECO:0000259" key="3">
    <source>
        <dbReference type="Pfam" id="PF00884"/>
    </source>
</evidence>